<dbReference type="Bgee" id="ENSCATG00000034004">
    <property type="expression patterns" value="Expressed in thymus and 12 other cell types or tissues"/>
</dbReference>
<evidence type="ECO:0000313" key="1">
    <source>
        <dbReference type="Ensembl" id="ENSCATP00000020460.1"/>
    </source>
</evidence>
<dbReference type="AlphaFoldDB" id="A0A2K5M5I5"/>
<accession>A0A2K5M5I5</accession>
<dbReference type="OMA" id="TEFKLIT"/>
<reference evidence="1" key="1">
    <citation type="submission" date="2025-08" db="UniProtKB">
        <authorList>
            <consortium name="Ensembl"/>
        </authorList>
    </citation>
    <scope>IDENTIFICATION</scope>
</reference>
<dbReference type="Ensembl" id="ENSCATT00000044652.1">
    <property type="protein sequence ID" value="ENSCATP00000020460.1"/>
    <property type="gene ID" value="ENSCATG00000034004.1"/>
</dbReference>
<evidence type="ECO:0000313" key="2">
    <source>
        <dbReference type="Proteomes" id="UP000233060"/>
    </source>
</evidence>
<keyword evidence="2" id="KW-1185">Reference proteome</keyword>
<sequence>LLNPICSKYILSITEFKSITIKTLVPHLTSPIPRTQQPNATTTRTVQLQAELWPLTSAQLNSRSTN</sequence>
<dbReference type="Proteomes" id="UP000233060">
    <property type="component" value="Unassembled WGS sequence"/>
</dbReference>
<name>A0A2K5M5I5_CERAT</name>
<reference evidence="1" key="2">
    <citation type="submission" date="2025-09" db="UniProtKB">
        <authorList>
            <consortium name="Ensembl"/>
        </authorList>
    </citation>
    <scope>IDENTIFICATION</scope>
</reference>
<protein>
    <submittedName>
        <fullName evidence="1">Uncharacterized protein</fullName>
    </submittedName>
</protein>
<organism evidence="1 2">
    <name type="scientific">Cercocebus atys</name>
    <name type="common">Sooty mangabey</name>
    <name type="synonym">Cercocebus torquatus atys</name>
    <dbReference type="NCBI Taxonomy" id="9531"/>
    <lineage>
        <taxon>Eukaryota</taxon>
        <taxon>Metazoa</taxon>
        <taxon>Chordata</taxon>
        <taxon>Craniata</taxon>
        <taxon>Vertebrata</taxon>
        <taxon>Euteleostomi</taxon>
        <taxon>Mammalia</taxon>
        <taxon>Eutheria</taxon>
        <taxon>Euarchontoglires</taxon>
        <taxon>Primates</taxon>
        <taxon>Haplorrhini</taxon>
        <taxon>Catarrhini</taxon>
        <taxon>Cercopithecidae</taxon>
        <taxon>Cercopithecinae</taxon>
        <taxon>Cercocebus</taxon>
    </lineage>
</organism>
<dbReference type="GeneTree" id="ENSGT00390000002283"/>
<proteinExistence type="predicted"/>